<protein>
    <recommendedName>
        <fullName evidence="2">polynucleotide adenylyltransferase</fullName>
        <ecNumber evidence="2">2.7.7.19</ecNumber>
    </recommendedName>
</protein>
<dbReference type="AlphaFoldDB" id="A0A2W1E891"/>
<dbReference type="GO" id="GO:0005730">
    <property type="term" value="C:nucleolus"/>
    <property type="evidence" value="ECO:0007669"/>
    <property type="project" value="TreeGrafter"/>
</dbReference>
<feature type="compositionally biased region" description="Basic and acidic residues" evidence="5">
    <location>
        <begin position="557"/>
        <end position="568"/>
    </location>
</feature>
<dbReference type="CDD" id="cd05402">
    <property type="entry name" value="NT_PAP_TUTase"/>
    <property type="match status" value="1"/>
</dbReference>
<evidence type="ECO:0000256" key="3">
    <source>
        <dbReference type="ARBA" id="ARBA00022723"/>
    </source>
</evidence>
<evidence type="ECO:0000313" key="8">
    <source>
        <dbReference type="EMBL" id="KAF7578282.1"/>
    </source>
</evidence>
<proteinExistence type="inferred from homology"/>
<evidence type="ECO:0000256" key="5">
    <source>
        <dbReference type="SAM" id="MobiDB-lite"/>
    </source>
</evidence>
<dbReference type="EMBL" id="NRDI02000003">
    <property type="protein sequence ID" value="KAI1518017.1"/>
    <property type="molecule type" value="Genomic_DNA"/>
</dbReference>
<dbReference type="InterPro" id="IPR002058">
    <property type="entry name" value="PAP_assoc"/>
</dbReference>
<feature type="domain" description="Poly(A) RNA polymerase mitochondrial-like central palm" evidence="7">
    <location>
        <begin position="202"/>
        <end position="337"/>
    </location>
</feature>
<dbReference type="PANTHER" id="PTHR23092">
    <property type="entry name" value="POLY(A) RNA POLYMERASE"/>
    <property type="match status" value="1"/>
</dbReference>
<evidence type="ECO:0000256" key="2">
    <source>
        <dbReference type="ARBA" id="ARBA00012388"/>
    </source>
</evidence>
<dbReference type="GO" id="GO:0031499">
    <property type="term" value="C:TRAMP complex"/>
    <property type="evidence" value="ECO:0007669"/>
    <property type="project" value="TreeGrafter"/>
</dbReference>
<evidence type="ECO:0000313" key="10">
    <source>
        <dbReference type="Proteomes" id="UP000245464"/>
    </source>
</evidence>
<dbReference type="SUPFAM" id="SSF81631">
    <property type="entry name" value="PAP/OAS1 substrate-binding domain"/>
    <property type="match status" value="1"/>
</dbReference>
<organism evidence="9 11">
    <name type="scientific">Pyrenophora tritici-repentis</name>
    <dbReference type="NCBI Taxonomy" id="45151"/>
    <lineage>
        <taxon>Eukaryota</taxon>
        <taxon>Fungi</taxon>
        <taxon>Dikarya</taxon>
        <taxon>Ascomycota</taxon>
        <taxon>Pezizomycotina</taxon>
        <taxon>Dothideomycetes</taxon>
        <taxon>Pleosporomycetidae</taxon>
        <taxon>Pleosporales</taxon>
        <taxon>Pleosporineae</taxon>
        <taxon>Pleosporaceae</taxon>
        <taxon>Pyrenophora</taxon>
    </lineage>
</organism>
<dbReference type="InterPro" id="IPR045862">
    <property type="entry name" value="Trf4-like"/>
</dbReference>
<keyword evidence="3" id="KW-0479">Metal-binding</keyword>
<keyword evidence="4" id="KW-0460">Magnesium</keyword>
<dbReference type="OrthoDB" id="273917at2759"/>
<sequence>MQPSHTRLICRAHNRYAPSAVLWHHFVLSSLPTTPRQRLLSTVTEAAQAGTSANFDDANTKETLIEPGGTNGSQQANNEGGHVAVQPSGEPAENPSTKPAKGTSTTSPKKLPVRRMTTVKGRFLGSKQEASVAKNSRAQKDNREQSLTGPEKLLAKTRRAFSESKEYEGVAVMPIVPTTLIKESCLPWCVDRERVTSGMNRLDMEIDKFYKYSRPTQHEQNARKHVIDQVRNHVLERVPKHHIDVFGSQTTGLALPTSDIDFRLRSQRQVEDPKLAIWPPPEDERRKCVATLRDLFYKVFKKKGYYILTALRHARYPLIVAQDQRSGLDVQIVLANDTWLSREIMAKYMQEIPYLQKLFCVIKTILNVRGLSDVFRGGFGSYSLFMMVVASIKHMPHPRNDAAGALMNFLEFWAKFDTKTKGVSLKPVEYFDKIAYPVRTDTANVQIKNGEIKPLPDYMLCLRDPADPTNDLGRKGIAIKHVQATFAHLHRTLAQDVKQNTRISLLTPLVGTSYMLNLRRREKLENYGQHLSKQTRVSLAQTAKAIREADRVVEKKQEVAVHTEDKKMPQTMAREGQNEGPQEPAKVMEEVLQTEAQKTTLSEEKATIPPSSDVSAVRAVADGSQQPGQGSAENATAQAENNVERP</sequence>
<feature type="compositionally biased region" description="Polar residues" evidence="5">
    <location>
        <begin position="94"/>
        <end position="108"/>
    </location>
</feature>
<dbReference type="Proteomes" id="UP000245464">
    <property type="component" value="Chromosome 1"/>
</dbReference>
<gene>
    <name evidence="9" type="ORF">Ptr86124_003318</name>
    <name evidence="8" type="ORF">PtrM4_025220</name>
</gene>
<dbReference type="GO" id="GO:0003729">
    <property type="term" value="F:mRNA binding"/>
    <property type="evidence" value="ECO:0007669"/>
    <property type="project" value="TreeGrafter"/>
</dbReference>
<reference evidence="9" key="3">
    <citation type="journal article" date="2022" name="bioRxiv">
        <title>A global pangenome for the wheat fungal pathogen Pyrenophora tritici-repentis and prediction of effector protein structural homology.</title>
        <authorList>
            <person name="Moolhuijzen P."/>
            <person name="See P.T."/>
            <person name="Shi G."/>
            <person name="Powell H.R."/>
            <person name="Cockram J."/>
            <person name="Jorgensen L.N."/>
            <person name="Benslimane H."/>
            <person name="Strelkov S.E."/>
            <person name="Turner J."/>
            <person name="Liu Z."/>
            <person name="Moffat C.S."/>
        </authorList>
    </citation>
    <scope>NUCLEOTIDE SEQUENCE</scope>
    <source>
        <strain evidence="9">86-124</strain>
    </source>
</reference>
<dbReference type="EC" id="2.7.7.19" evidence="2"/>
<feature type="region of interest" description="Disordered" evidence="5">
    <location>
        <begin position="557"/>
        <end position="646"/>
    </location>
</feature>
<dbReference type="Gene3D" id="3.30.460.10">
    <property type="entry name" value="Beta Polymerase, domain 2"/>
    <property type="match status" value="1"/>
</dbReference>
<feature type="domain" description="PAP-associated" evidence="6">
    <location>
        <begin position="406"/>
        <end position="470"/>
    </location>
</feature>
<dbReference type="GO" id="GO:0010605">
    <property type="term" value="P:negative regulation of macromolecule metabolic process"/>
    <property type="evidence" value="ECO:0007669"/>
    <property type="project" value="UniProtKB-ARBA"/>
</dbReference>
<evidence type="ECO:0000256" key="4">
    <source>
        <dbReference type="ARBA" id="ARBA00022842"/>
    </source>
</evidence>
<dbReference type="GO" id="GO:0031123">
    <property type="term" value="P:RNA 3'-end processing"/>
    <property type="evidence" value="ECO:0007669"/>
    <property type="project" value="TreeGrafter"/>
</dbReference>
<comment type="caution">
    <text evidence="9">The sequence shown here is derived from an EMBL/GenBank/DDBJ whole genome shotgun (WGS) entry which is preliminary data.</text>
</comment>
<reference evidence="11" key="4">
    <citation type="journal article" date="2022" name="Microb. Genom.">
        <title>A global pangenome for the wheat fungal pathogen Pyrenophora tritici-repentis and prediction of effector protein structural homology.</title>
        <authorList>
            <person name="Moolhuijzen P.M."/>
            <person name="See P.T."/>
            <person name="Shi G."/>
            <person name="Powell H.R."/>
            <person name="Cockram J."/>
            <person name="Jorgensen L.N."/>
            <person name="Benslimane H."/>
            <person name="Strelkov S.E."/>
            <person name="Turner J."/>
            <person name="Liu Z."/>
            <person name="Moffat C.S."/>
        </authorList>
    </citation>
    <scope>NUCLEOTIDE SEQUENCE [LARGE SCALE GENOMIC DNA]</scope>
</reference>
<dbReference type="InterPro" id="IPR054708">
    <property type="entry name" value="MTPAP-like_central"/>
</dbReference>
<evidence type="ECO:0000313" key="11">
    <source>
        <dbReference type="Proteomes" id="UP000249757"/>
    </source>
</evidence>
<dbReference type="Pfam" id="PF03828">
    <property type="entry name" value="PAP_assoc"/>
    <property type="match status" value="1"/>
</dbReference>
<dbReference type="GO" id="GO:0046872">
    <property type="term" value="F:metal ion binding"/>
    <property type="evidence" value="ECO:0007669"/>
    <property type="project" value="UniProtKB-KW"/>
</dbReference>
<dbReference type="EMBL" id="NQIK02000001">
    <property type="protein sequence ID" value="KAF7578282.1"/>
    <property type="molecule type" value="Genomic_DNA"/>
</dbReference>
<name>A0A2W1E891_9PLEO</name>
<keyword evidence="11" id="KW-1185">Reference proteome</keyword>
<feature type="compositionally biased region" description="Polar residues" evidence="5">
    <location>
        <begin position="623"/>
        <end position="646"/>
    </location>
</feature>
<dbReference type="SUPFAM" id="SSF81301">
    <property type="entry name" value="Nucleotidyltransferase"/>
    <property type="match status" value="1"/>
</dbReference>
<evidence type="ECO:0000313" key="9">
    <source>
        <dbReference type="EMBL" id="KAI1518017.1"/>
    </source>
</evidence>
<feature type="region of interest" description="Disordered" evidence="5">
    <location>
        <begin position="59"/>
        <end position="149"/>
    </location>
</feature>
<evidence type="ECO:0000259" key="6">
    <source>
        <dbReference type="Pfam" id="PF03828"/>
    </source>
</evidence>
<dbReference type="PANTHER" id="PTHR23092:SF15">
    <property type="entry name" value="INACTIVE NON-CANONICAL POLY(A) RNA POLYMERASE PROTEIN TRF4-2-RELATED"/>
    <property type="match status" value="1"/>
</dbReference>
<dbReference type="Proteomes" id="UP000249757">
    <property type="component" value="Unassembled WGS sequence"/>
</dbReference>
<reference evidence="8 10" key="1">
    <citation type="journal article" date="2018" name="BMC Genomics">
        <title>Comparative genomics of the wheat fungal pathogen Pyrenophora tritici-repentis reveals chromosomal variations and genome plasticity.</title>
        <authorList>
            <person name="Moolhuijzen P."/>
            <person name="See P.T."/>
            <person name="Hane J.K."/>
            <person name="Shi G."/>
            <person name="Liu Z."/>
            <person name="Oliver R.P."/>
            <person name="Moffat C.S."/>
        </authorList>
    </citation>
    <scope>NUCLEOTIDE SEQUENCE [LARGE SCALE GENOMIC DNA]</scope>
    <source>
        <strain evidence="8">M4</strain>
    </source>
</reference>
<dbReference type="Gene3D" id="1.10.1410.10">
    <property type="match status" value="1"/>
</dbReference>
<comment type="similarity">
    <text evidence="1">Belongs to the DNA polymerase type-B-like family.</text>
</comment>
<dbReference type="GO" id="GO:0043634">
    <property type="term" value="P:polyadenylation-dependent ncRNA catabolic process"/>
    <property type="evidence" value="ECO:0007669"/>
    <property type="project" value="TreeGrafter"/>
</dbReference>
<evidence type="ECO:0000256" key="1">
    <source>
        <dbReference type="ARBA" id="ARBA00008593"/>
    </source>
</evidence>
<dbReference type="Pfam" id="PF22600">
    <property type="entry name" value="MTPAP-like_central"/>
    <property type="match status" value="1"/>
</dbReference>
<dbReference type="GO" id="GO:1990817">
    <property type="term" value="F:poly(A) RNA polymerase activity"/>
    <property type="evidence" value="ECO:0007669"/>
    <property type="project" value="UniProtKB-EC"/>
</dbReference>
<dbReference type="InterPro" id="IPR043519">
    <property type="entry name" value="NT_sf"/>
</dbReference>
<accession>A0A2W1E891</accession>
<evidence type="ECO:0000259" key="7">
    <source>
        <dbReference type="Pfam" id="PF22600"/>
    </source>
</evidence>
<reference evidence="9" key="2">
    <citation type="submission" date="2021-05" db="EMBL/GenBank/DDBJ databases">
        <authorList>
            <person name="Moolhuijzen P.M."/>
            <person name="Moffat C.S."/>
        </authorList>
    </citation>
    <scope>NUCLEOTIDE SEQUENCE</scope>
    <source>
        <strain evidence="9">86-124</strain>
    </source>
</reference>